<proteinExistence type="predicted"/>
<name>A0A182IFG4_ANOAR</name>
<dbReference type="EnsemblMetazoa" id="AARA014231-RA">
    <property type="protein sequence ID" value="AARA014231-PA"/>
    <property type="gene ID" value="AARA014231"/>
</dbReference>
<protein>
    <submittedName>
        <fullName evidence="1">Uncharacterized protein</fullName>
    </submittedName>
</protein>
<sequence>MCSLTAARCVYCDGVVDCFLAYCCSRSIVLNTFLVLFVVEVLLLLRLWDCSVRFHLAHLVSHFLVHYSD</sequence>
<reference evidence="1" key="1">
    <citation type="submission" date="2022-08" db="UniProtKB">
        <authorList>
            <consortium name="EnsemblMetazoa"/>
        </authorList>
    </citation>
    <scope>IDENTIFICATION</scope>
    <source>
        <strain evidence="1">Dongola</strain>
    </source>
</reference>
<dbReference type="VEuPathDB" id="VectorBase:AARA014231"/>
<dbReference type="Proteomes" id="UP000075840">
    <property type="component" value="Unassembled WGS sequence"/>
</dbReference>
<keyword evidence="2" id="KW-1185">Reference proteome</keyword>
<evidence type="ECO:0000313" key="1">
    <source>
        <dbReference type="EnsemblMetazoa" id="AARA014231-PA"/>
    </source>
</evidence>
<evidence type="ECO:0000313" key="2">
    <source>
        <dbReference type="Proteomes" id="UP000075840"/>
    </source>
</evidence>
<dbReference type="AlphaFoldDB" id="A0A182IFG4"/>
<accession>A0A182IFG4</accession>
<dbReference type="EMBL" id="APCN01008428">
    <property type="status" value="NOT_ANNOTATED_CDS"/>
    <property type="molecule type" value="Genomic_DNA"/>
</dbReference>
<organism evidence="1 2">
    <name type="scientific">Anopheles arabiensis</name>
    <name type="common">Mosquito</name>
    <dbReference type="NCBI Taxonomy" id="7173"/>
    <lineage>
        <taxon>Eukaryota</taxon>
        <taxon>Metazoa</taxon>
        <taxon>Ecdysozoa</taxon>
        <taxon>Arthropoda</taxon>
        <taxon>Hexapoda</taxon>
        <taxon>Insecta</taxon>
        <taxon>Pterygota</taxon>
        <taxon>Neoptera</taxon>
        <taxon>Endopterygota</taxon>
        <taxon>Diptera</taxon>
        <taxon>Nematocera</taxon>
        <taxon>Culicoidea</taxon>
        <taxon>Culicidae</taxon>
        <taxon>Anophelinae</taxon>
        <taxon>Anopheles</taxon>
    </lineage>
</organism>